<proteinExistence type="predicted"/>
<gene>
    <name evidence="2" type="ORF">TeGR_g9568</name>
</gene>
<comment type="caution">
    <text evidence="2">The sequence shown here is derived from an EMBL/GenBank/DDBJ whole genome shotgun (WGS) entry which is preliminary data.</text>
</comment>
<feature type="compositionally biased region" description="Basic residues" evidence="1">
    <location>
        <begin position="459"/>
        <end position="472"/>
    </location>
</feature>
<dbReference type="EMBL" id="BRYB01003221">
    <property type="protein sequence ID" value="GMI32883.1"/>
    <property type="molecule type" value="Genomic_DNA"/>
</dbReference>
<evidence type="ECO:0000256" key="1">
    <source>
        <dbReference type="SAM" id="MobiDB-lite"/>
    </source>
</evidence>
<accession>A0ABQ6MUK7</accession>
<organism evidence="2 3">
    <name type="scientific">Tetraparma gracilis</name>
    <dbReference type="NCBI Taxonomy" id="2962635"/>
    <lineage>
        <taxon>Eukaryota</taxon>
        <taxon>Sar</taxon>
        <taxon>Stramenopiles</taxon>
        <taxon>Ochrophyta</taxon>
        <taxon>Bolidophyceae</taxon>
        <taxon>Parmales</taxon>
        <taxon>Triparmaceae</taxon>
        <taxon>Tetraparma</taxon>
    </lineage>
</organism>
<evidence type="ECO:0008006" key="4">
    <source>
        <dbReference type="Google" id="ProtNLM"/>
    </source>
</evidence>
<evidence type="ECO:0000313" key="3">
    <source>
        <dbReference type="Proteomes" id="UP001165060"/>
    </source>
</evidence>
<reference evidence="2 3" key="1">
    <citation type="journal article" date="2023" name="Commun. Biol.">
        <title>Genome analysis of Parmales, the sister group of diatoms, reveals the evolutionary specialization of diatoms from phago-mixotrophs to photoautotrophs.</title>
        <authorList>
            <person name="Ban H."/>
            <person name="Sato S."/>
            <person name="Yoshikawa S."/>
            <person name="Yamada K."/>
            <person name="Nakamura Y."/>
            <person name="Ichinomiya M."/>
            <person name="Sato N."/>
            <person name="Blanc-Mathieu R."/>
            <person name="Endo H."/>
            <person name="Kuwata A."/>
            <person name="Ogata H."/>
        </authorList>
    </citation>
    <scope>NUCLEOTIDE SEQUENCE [LARGE SCALE GENOMIC DNA]</scope>
</reference>
<protein>
    <recommendedName>
        <fullName evidence="4">Ubiquitin-like domain-containing protein</fullName>
    </recommendedName>
</protein>
<name>A0ABQ6MUK7_9STRA</name>
<dbReference type="Proteomes" id="UP001165060">
    <property type="component" value="Unassembled WGS sequence"/>
</dbReference>
<feature type="region of interest" description="Disordered" evidence="1">
    <location>
        <begin position="453"/>
        <end position="480"/>
    </location>
</feature>
<sequence>MAELKSRKDEISAAFDAVWKTKEAPTPAVDNSVCVRVVFVSDVGAREEHDVPQGHRLFQVYVAKVELGMQYLTFRGELVLGRDTPLALGLTDGDELLLVSRKDHMERLMDFVGKNAGTERCGFALGDMLQFCLFKDSTIHKVPPPPSVSVDFVTALAGEFDPEAHPPLLVWLARNIEGGGDRLCENEHILEGLFLGMRSADALGLKFVGASSKFSVKLSEALYELIIRSSREGIGLIGSHPMAVSYVEILLKDVPKGGNEATRAVGVVSLLLSESGSLEMHTLINQRRALIHPLLAQMRTPSAAPAIGLLNLAFVDVYEFGGQEGTREELSGMIPPITQIAAKNDVGHPAGTSALAKSMLALIAAQALKIDPPPFELIYGPIAAVLGKPAKSASKNFKEALESVTSNSKLFPTCDNDNPYHCFDRLKSGLERQIDRESSAASAADAFLAELDAEEDAKSKKKKPKKKKKKKEKAGGAEQVDDGLTDFQRWEKSEAAFALEARKRQKNLEEAAQVMAAAAARQELAETARAEKTLEEIDAEIAALGLPDEPPAPPPTATLAIQIDELFGLCGADKPEGLRLVELVGHLEAELVGSVDEGGKKTITDRIDALKAIFN</sequence>
<evidence type="ECO:0000313" key="2">
    <source>
        <dbReference type="EMBL" id="GMI32883.1"/>
    </source>
</evidence>
<keyword evidence="3" id="KW-1185">Reference proteome</keyword>